<keyword evidence="2" id="KW-0808">Transferase</keyword>
<dbReference type="Proteomes" id="UP000315628">
    <property type="component" value="Unassembled WGS sequence"/>
</dbReference>
<dbReference type="Pfam" id="PF13302">
    <property type="entry name" value="Acetyltransf_3"/>
    <property type="match status" value="1"/>
</dbReference>
<dbReference type="Gene3D" id="3.40.630.30">
    <property type="match status" value="1"/>
</dbReference>
<dbReference type="InterPro" id="IPR016181">
    <property type="entry name" value="Acyl_CoA_acyltransferase"/>
</dbReference>
<dbReference type="RefSeq" id="WP_170236143.1">
    <property type="nucleotide sequence ID" value="NZ_BAAAYT010000006.1"/>
</dbReference>
<evidence type="ECO:0000259" key="1">
    <source>
        <dbReference type="PROSITE" id="PS51186"/>
    </source>
</evidence>
<dbReference type="PROSITE" id="PS51186">
    <property type="entry name" value="GNAT"/>
    <property type="match status" value="1"/>
</dbReference>
<dbReference type="SUPFAM" id="SSF55729">
    <property type="entry name" value="Acyl-CoA N-acyltransferases (Nat)"/>
    <property type="match status" value="1"/>
</dbReference>
<name>A0A560WGG1_9MICO</name>
<organism evidence="2 3">
    <name type="scientific">Marihabitans asiaticum</name>
    <dbReference type="NCBI Taxonomy" id="415218"/>
    <lineage>
        <taxon>Bacteria</taxon>
        <taxon>Bacillati</taxon>
        <taxon>Actinomycetota</taxon>
        <taxon>Actinomycetes</taxon>
        <taxon>Micrococcales</taxon>
        <taxon>Intrasporangiaceae</taxon>
        <taxon>Marihabitans</taxon>
    </lineage>
</organism>
<dbReference type="AlphaFoldDB" id="A0A560WGG1"/>
<dbReference type="GO" id="GO:0016747">
    <property type="term" value="F:acyltransferase activity, transferring groups other than amino-acyl groups"/>
    <property type="evidence" value="ECO:0007669"/>
    <property type="project" value="InterPro"/>
</dbReference>
<dbReference type="PANTHER" id="PTHR43792">
    <property type="entry name" value="GNAT FAMILY, PUTATIVE (AFU_ORTHOLOGUE AFUA_3G00765)-RELATED-RELATED"/>
    <property type="match status" value="1"/>
</dbReference>
<accession>A0A560WGG1</accession>
<comment type="caution">
    <text evidence="2">The sequence shown here is derived from an EMBL/GenBank/DDBJ whole genome shotgun (WGS) entry which is preliminary data.</text>
</comment>
<feature type="domain" description="N-acetyltransferase" evidence="1">
    <location>
        <begin position="9"/>
        <end position="171"/>
    </location>
</feature>
<dbReference type="PANTHER" id="PTHR43792:SF1">
    <property type="entry name" value="N-ACETYLTRANSFERASE DOMAIN-CONTAINING PROTEIN"/>
    <property type="match status" value="1"/>
</dbReference>
<gene>
    <name evidence="2" type="ORF">FB557_0306</name>
</gene>
<keyword evidence="3" id="KW-1185">Reference proteome</keyword>
<evidence type="ECO:0000313" key="2">
    <source>
        <dbReference type="EMBL" id="TWD16769.1"/>
    </source>
</evidence>
<reference evidence="2 3" key="1">
    <citation type="submission" date="2019-06" db="EMBL/GenBank/DDBJ databases">
        <title>Sequencing the genomes of 1000 actinobacteria strains.</title>
        <authorList>
            <person name="Klenk H.-P."/>
        </authorList>
    </citation>
    <scope>NUCLEOTIDE SEQUENCE [LARGE SCALE GENOMIC DNA]</scope>
    <source>
        <strain evidence="2 3">DSM 18935</strain>
    </source>
</reference>
<dbReference type="InterPro" id="IPR000182">
    <property type="entry name" value="GNAT_dom"/>
</dbReference>
<sequence length="176" mass="19414">MIPLRTERLRLRPFTEADAPFVLAGHQSEGLRRFIPSQVLDDPSEVPARIERFQRFDDDPVLGVVAVERLADGAPVGLVMLQPIPPSEGVDRADIEIGWRGHPEHAGRGYITEAAATVLDHALATLPRVLAVTHPDNVASQAVCRRIGMADRGLTDDYYDEPGVRLFVIDSHPEIK</sequence>
<evidence type="ECO:0000313" key="3">
    <source>
        <dbReference type="Proteomes" id="UP000315628"/>
    </source>
</evidence>
<proteinExistence type="predicted"/>
<protein>
    <submittedName>
        <fullName evidence="2">RimJ/RimL family protein N-acetyltransferase</fullName>
    </submittedName>
</protein>
<dbReference type="EMBL" id="VIUW01000001">
    <property type="protein sequence ID" value="TWD16769.1"/>
    <property type="molecule type" value="Genomic_DNA"/>
</dbReference>
<dbReference type="InterPro" id="IPR051531">
    <property type="entry name" value="N-acetyltransferase"/>
</dbReference>